<gene>
    <name evidence="1" type="ORF">FXV77_21180</name>
</gene>
<dbReference type="Gene3D" id="3.40.630.30">
    <property type="match status" value="1"/>
</dbReference>
<dbReference type="Proteomes" id="UP000322362">
    <property type="component" value="Unassembled WGS sequence"/>
</dbReference>
<dbReference type="PANTHER" id="PTHR43610">
    <property type="entry name" value="BLL6696 PROTEIN"/>
    <property type="match status" value="1"/>
</dbReference>
<name>A0A5D4GT15_9SPHI</name>
<dbReference type="InterPro" id="IPR016181">
    <property type="entry name" value="Acyl_CoA_acyltransferase"/>
</dbReference>
<keyword evidence="1" id="KW-0808">Transferase</keyword>
<accession>A0A5D4GT15</accession>
<dbReference type="RefSeq" id="WP_148921245.1">
    <property type="nucleotide sequence ID" value="NZ_VTAV01000026.1"/>
</dbReference>
<evidence type="ECO:0000313" key="1">
    <source>
        <dbReference type="EMBL" id="TYR31264.1"/>
    </source>
</evidence>
<dbReference type="GO" id="GO:0016740">
    <property type="term" value="F:transferase activity"/>
    <property type="evidence" value="ECO:0007669"/>
    <property type="project" value="UniProtKB-KW"/>
</dbReference>
<proteinExistence type="predicted"/>
<dbReference type="EMBL" id="VTAV01000026">
    <property type="protein sequence ID" value="TYR31264.1"/>
    <property type="molecule type" value="Genomic_DNA"/>
</dbReference>
<dbReference type="AlphaFoldDB" id="A0A5D4GT15"/>
<dbReference type="PANTHER" id="PTHR43610:SF1">
    <property type="entry name" value="N-ACETYLTRANSFERASE DOMAIN-CONTAINING PROTEIN"/>
    <property type="match status" value="1"/>
</dbReference>
<comment type="caution">
    <text evidence="1">The sequence shown here is derived from an EMBL/GenBank/DDBJ whole genome shotgun (WGS) entry which is preliminary data.</text>
</comment>
<organism evidence="1 2">
    <name type="scientific">Sphingobacterium phlebotomi</name>
    <dbReference type="NCBI Taxonomy" id="2605433"/>
    <lineage>
        <taxon>Bacteria</taxon>
        <taxon>Pseudomonadati</taxon>
        <taxon>Bacteroidota</taxon>
        <taxon>Sphingobacteriia</taxon>
        <taxon>Sphingobacteriales</taxon>
        <taxon>Sphingobacteriaceae</taxon>
        <taxon>Sphingobacterium</taxon>
    </lineage>
</organism>
<keyword evidence="2" id="KW-1185">Reference proteome</keyword>
<reference evidence="1 2" key="1">
    <citation type="submission" date="2019-08" db="EMBL/GenBank/DDBJ databases">
        <title>Phlebobacter frassis gen. nov. sp. nov., a new member of family Sphingobacteriaceae isolated from sand fly rearing media.</title>
        <authorList>
            <person name="Kakumanu M.L."/>
            <person name="Marayati B.F."/>
            <person name="Wada-Katsumata A."/>
            <person name="Wasserberg G."/>
            <person name="Schal C."/>
            <person name="Apperson C.S."/>
            <person name="Ponnusamy L."/>
        </authorList>
    </citation>
    <scope>NUCLEOTIDE SEQUENCE [LARGE SCALE GENOMIC DNA]</scope>
    <source>
        <strain evidence="1 2">SSI9</strain>
    </source>
</reference>
<sequence length="61" mass="7012">MRRVQFKVDIKNIKSQKAVEKLAAFKEGCLRNYAIQSYGNSSGTIVYSIIDDEWKTLKNDV</sequence>
<dbReference type="SUPFAM" id="SSF55729">
    <property type="entry name" value="Acyl-CoA N-acyltransferases (Nat)"/>
    <property type="match status" value="1"/>
</dbReference>
<evidence type="ECO:0000313" key="2">
    <source>
        <dbReference type="Proteomes" id="UP000322362"/>
    </source>
</evidence>
<protein>
    <submittedName>
        <fullName evidence="1">GNAT family N-acetyltransferase</fullName>
    </submittedName>
</protein>